<dbReference type="PANTHER" id="PTHR13073">
    <property type="entry name" value="BLOC-1 COMPLEX SUBUNIT 1"/>
    <property type="match status" value="1"/>
</dbReference>
<evidence type="ECO:0000313" key="5">
    <source>
        <dbReference type="EMBL" id="CAB4278268.1"/>
    </source>
</evidence>
<evidence type="ECO:0000256" key="1">
    <source>
        <dbReference type="ARBA" id="ARBA00007133"/>
    </source>
</evidence>
<dbReference type="InterPro" id="IPR009395">
    <property type="entry name" value="BLOC1S1"/>
</dbReference>
<evidence type="ECO:0000313" key="6">
    <source>
        <dbReference type="EMBL" id="CAB4308737.1"/>
    </source>
</evidence>
<evidence type="ECO:0000313" key="7">
    <source>
        <dbReference type="Proteomes" id="UP000507222"/>
    </source>
</evidence>
<protein>
    <recommendedName>
        <fullName evidence="2">Biogenesis of lysosome-related organelles complex 1 subunit 1</fullName>
    </recommendedName>
</protein>
<dbReference type="GO" id="GO:0016197">
    <property type="term" value="P:endosomal transport"/>
    <property type="evidence" value="ECO:0007669"/>
    <property type="project" value="TreeGrafter"/>
</dbReference>
<dbReference type="Pfam" id="PF01535">
    <property type="entry name" value="PPR"/>
    <property type="match status" value="2"/>
</dbReference>
<keyword evidence="8" id="KW-1185">Reference proteome</keyword>
<comment type="similarity">
    <text evidence="1">Belongs to the BLOC1S1 family.</text>
</comment>
<proteinExistence type="inferred from homology"/>
<feature type="repeat" description="PPR" evidence="4">
    <location>
        <begin position="9"/>
        <end position="43"/>
    </location>
</feature>
<reference evidence="8" key="1">
    <citation type="journal article" date="2020" name="Genome Biol.">
        <title>Gamete binning: chromosome-level and haplotype-resolved genome assembly enabled by high-throughput single-cell sequencing of gamete genomes.</title>
        <authorList>
            <person name="Campoy J.A."/>
            <person name="Sun H."/>
            <person name="Goel M."/>
            <person name="Jiao W.-B."/>
            <person name="Folz-Donahue K."/>
            <person name="Wang N."/>
            <person name="Rubio M."/>
            <person name="Liu C."/>
            <person name="Kukat C."/>
            <person name="Ruiz D."/>
            <person name="Huettel B."/>
            <person name="Schneeberger K."/>
        </authorList>
    </citation>
    <scope>NUCLEOTIDE SEQUENCE [LARGE SCALE GENOMIC DNA]</scope>
    <source>
        <strain evidence="8">cv. Rojo Pasion</strain>
    </source>
</reference>
<organism evidence="6 8">
    <name type="scientific">Prunus armeniaca</name>
    <name type="common">Apricot</name>
    <name type="synonym">Armeniaca vulgaris</name>
    <dbReference type="NCBI Taxonomy" id="36596"/>
    <lineage>
        <taxon>Eukaryota</taxon>
        <taxon>Viridiplantae</taxon>
        <taxon>Streptophyta</taxon>
        <taxon>Embryophyta</taxon>
        <taxon>Tracheophyta</taxon>
        <taxon>Spermatophyta</taxon>
        <taxon>Magnoliopsida</taxon>
        <taxon>eudicotyledons</taxon>
        <taxon>Gunneridae</taxon>
        <taxon>Pentapetalae</taxon>
        <taxon>rosids</taxon>
        <taxon>fabids</taxon>
        <taxon>Rosales</taxon>
        <taxon>Rosaceae</taxon>
        <taxon>Amygdaloideae</taxon>
        <taxon>Amygdaleae</taxon>
        <taxon>Prunus</taxon>
    </lineage>
</organism>
<dbReference type="Proteomes" id="UP000507245">
    <property type="component" value="Unassembled WGS sequence"/>
</dbReference>
<keyword evidence="3" id="KW-0677">Repeat</keyword>
<evidence type="ECO:0000256" key="4">
    <source>
        <dbReference type="PROSITE-ProRule" id="PRU00708"/>
    </source>
</evidence>
<dbReference type="EMBL" id="CAEKDK010000004">
    <property type="protein sequence ID" value="CAB4278268.1"/>
    <property type="molecule type" value="Genomic_DNA"/>
</dbReference>
<evidence type="ECO:0000256" key="3">
    <source>
        <dbReference type="ARBA" id="ARBA00022737"/>
    </source>
</evidence>
<dbReference type="InterPro" id="IPR002885">
    <property type="entry name" value="PPR_rpt"/>
</dbReference>
<dbReference type="NCBIfam" id="TIGR00756">
    <property type="entry name" value="PPR"/>
    <property type="match status" value="1"/>
</dbReference>
<dbReference type="EMBL" id="CAEKKB010000004">
    <property type="protein sequence ID" value="CAB4308737.1"/>
    <property type="molecule type" value="Genomic_DNA"/>
</dbReference>
<dbReference type="GO" id="GO:0031083">
    <property type="term" value="C:BLOC-1 complex"/>
    <property type="evidence" value="ECO:0007669"/>
    <property type="project" value="InterPro"/>
</dbReference>
<accession>A0A6J5X8A5</accession>
<dbReference type="PROSITE" id="PS51375">
    <property type="entry name" value="PPR"/>
    <property type="match status" value="1"/>
</dbReference>
<evidence type="ECO:0000313" key="8">
    <source>
        <dbReference type="Proteomes" id="UP000507245"/>
    </source>
</evidence>
<evidence type="ECO:0000256" key="2">
    <source>
        <dbReference type="ARBA" id="ARBA00019577"/>
    </source>
</evidence>
<dbReference type="Gene3D" id="1.25.40.10">
    <property type="entry name" value="Tetratricopeptide repeat domain"/>
    <property type="match status" value="1"/>
</dbReference>
<dbReference type="Proteomes" id="UP000507222">
    <property type="component" value="Unassembled WGS sequence"/>
</dbReference>
<dbReference type="OrthoDB" id="1748538at2759"/>
<reference evidence="6 7" key="2">
    <citation type="submission" date="2020-05" db="EMBL/GenBank/DDBJ databases">
        <authorList>
            <person name="Campoy J."/>
            <person name="Schneeberger K."/>
            <person name="Spophaly S."/>
        </authorList>
    </citation>
    <scope>NUCLEOTIDE SEQUENCE [LARGE SCALE GENOMIC DNA]</scope>
    <source>
        <strain evidence="6">PruArmRojPasFocal</strain>
    </source>
</reference>
<name>A0A6J5X8A5_PRUAR</name>
<gene>
    <name evidence="5" type="ORF">CURHAP_LOCUS28766</name>
    <name evidence="6" type="ORF">ORAREDHAP_LOCUS28553</name>
</gene>
<dbReference type="PANTHER" id="PTHR13073:SF0">
    <property type="entry name" value="BIOGENESIS OF LYSOSOME-RELATED ORGANELLES COMPLEX 1 SUBUNIT 1"/>
    <property type="match status" value="1"/>
</dbReference>
<dbReference type="AlphaFoldDB" id="A0A6J5X8A5"/>
<sequence>MKSKGFIPSSTSYNSLVNALALNGEVEEALKYLWEMIEKQRSAEFITYGTVLDEICRQGKVGEAMRLLKEFLEIDLLNGHTYRKLLYVLEDDYGDSSAHSQFSSPQTVPLRNQHTTLRELAAKYVSPASLPLARALVASSSSSRINPSDLEDSLLQLVQEHHHASLRIHKLTEKAQNEATKKAVCVAELLVGSSKRWGERVFDSFVVSKEIGDFETWMKIMEFYSKNINAAIHNIHQA</sequence>
<dbReference type="InterPro" id="IPR011990">
    <property type="entry name" value="TPR-like_helical_dom_sf"/>
</dbReference>